<reference evidence="4 5" key="1">
    <citation type="submission" date="2020-08" db="EMBL/GenBank/DDBJ databases">
        <title>Genomic Encyclopedia of Type Strains, Phase IV (KMG-IV): sequencing the most valuable type-strain genomes for metagenomic binning, comparative biology and taxonomic classification.</title>
        <authorList>
            <person name="Goeker M."/>
        </authorList>
    </citation>
    <scope>NUCLEOTIDE SEQUENCE [LARGE SCALE GENOMIC DNA]</scope>
    <source>
        <strain evidence="4 5">DSM 19612</strain>
    </source>
</reference>
<organism evidence="4 5">
    <name type="scientific">Salirhabdus euzebyi</name>
    <dbReference type="NCBI Taxonomy" id="394506"/>
    <lineage>
        <taxon>Bacteria</taxon>
        <taxon>Bacillati</taxon>
        <taxon>Bacillota</taxon>
        <taxon>Bacilli</taxon>
        <taxon>Bacillales</taxon>
        <taxon>Bacillaceae</taxon>
        <taxon>Salirhabdus</taxon>
    </lineage>
</organism>
<gene>
    <name evidence="4" type="ORF">HNQ94_003417</name>
</gene>
<evidence type="ECO:0000256" key="1">
    <source>
        <dbReference type="ARBA" id="ARBA00022741"/>
    </source>
</evidence>
<keyword evidence="5" id="KW-1185">Reference proteome</keyword>
<dbReference type="InterPro" id="IPR014774">
    <property type="entry name" value="KaiC-like_dom"/>
</dbReference>
<dbReference type="PRINTS" id="PR01874">
    <property type="entry name" value="DNAREPAIRADA"/>
</dbReference>
<evidence type="ECO:0000259" key="3">
    <source>
        <dbReference type="PROSITE" id="PS51146"/>
    </source>
</evidence>
<accession>A0A841Q940</accession>
<dbReference type="SUPFAM" id="SSF52540">
    <property type="entry name" value="P-loop containing nucleoside triphosphate hydrolases"/>
    <property type="match status" value="1"/>
</dbReference>
<keyword evidence="1" id="KW-0547">Nucleotide-binding</keyword>
<protein>
    <submittedName>
        <fullName evidence="4">Circadian clock protein KaiC</fullName>
    </submittedName>
</protein>
<evidence type="ECO:0000313" key="5">
    <source>
        <dbReference type="Proteomes" id="UP000581688"/>
    </source>
</evidence>
<dbReference type="PANTHER" id="PTHR43637">
    <property type="entry name" value="UPF0273 PROTEIN TM_0370"/>
    <property type="match status" value="1"/>
</dbReference>
<name>A0A841Q940_9BACI</name>
<feature type="domain" description="KaiC" evidence="3">
    <location>
        <begin position="3"/>
        <end position="236"/>
    </location>
</feature>
<dbReference type="AlphaFoldDB" id="A0A841Q940"/>
<keyword evidence="2" id="KW-0067">ATP-binding</keyword>
<dbReference type="InterPro" id="IPR027417">
    <property type="entry name" value="P-loop_NTPase"/>
</dbReference>
<evidence type="ECO:0000256" key="2">
    <source>
        <dbReference type="ARBA" id="ARBA00022840"/>
    </source>
</evidence>
<comment type="caution">
    <text evidence="4">The sequence shown here is derived from an EMBL/GenBank/DDBJ whole genome shotgun (WGS) entry which is preliminary data.</text>
</comment>
<dbReference type="GO" id="GO:0005524">
    <property type="term" value="F:ATP binding"/>
    <property type="evidence" value="ECO:0007669"/>
    <property type="project" value="UniProtKB-KW"/>
</dbReference>
<dbReference type="Proteomes" id="UP000581688">
    <property type="component" value="Unassembled WGS sequence"/>
</dbReference>
<dbReference type="PROSITE" id="PS51146">
    <property type="entry name" value="KAIC"/>
    <property type="match status" value="1"/>
</dbReference>
<proteinExistence type="predicted"/>
<dbReference type="EMBL" id="JACHGH010000013">
    <property type="protein sequence ID" value="MBB6454928.1"/>
    <property type="molecule type" value="Genomic_DNA"/>
</dbReference>
<sequence>MRAKVETGIAGLDDILYGGIPKGNVVMVEGPPGTGKTTMGMQYLIKGAQKNEPGIYITFEETPEQIAENMSNYEWDINILEESNLIKIVSFSPQIVHEDMLSTSGIFEKMIRSFNCQRIVIDSISLIKYLNKEESNVRELIYSLRNILHKHSLTALLINEEIDTNINIHSIENFVVDGIIQMSYQFLNENIRSYVLEVIKMRGTKISNYQHNYLLTDKGIHIIPSYVSGEIDRDLRKKPQEIIPTGIQKLDELLLGGVARGETFLIETDSLTTLYKLILVSISSQRIKKGEKFLYSLSIATTIEEFINIFKRYNIDLVKELENDQGLFIEHFRRSVLKEIESKVANVTSMTNEEYWNFLNEHIRYEVNKDKLEDKYWFTSYDINTILIKRGKEFLYSIYGELLALVKSLSITTLMHCNVDTVDKEILSLLESKSDGIIKIWSDVRYQYLQIIKSPLNINSKPFIIETINEYPFIELS</sequence>
<dbReference type="RefSeq" id="WP_174497262.1">
    <property type="nucleotide sequence ID" value="NZ_CADDWK010000013.1"/>
</dbReference>
<dbReference type="Gene3D" id="3.40.50.300">
    <property type="entry name" value="P-loop containing nucleotide triphosphate hydrolases"/>
    <property type="match status" value="2"/>
</dbReference>
<dbReference type="Pfam" id="PF06745">
    <property type="entry name" value="ATPase"/>
    <property type="match status" value="1"/>
</dbReference>
<evidence type="ECO:0000313" key="4">
    <source>
        <dbReference type="EMBL" id="MBB6454928.1"/>
    </source>
</evidence>
<dbReference type="InterPro" id="IPR010624">
    <property type="entry name" value="KaiC_dom"/>
</dbReference>